<feature type="transmembrane region" description="Helical" evidence="9">
    <location>
        <begin position="70"/>
        <end position="91"/>
    </location>
</feature>
<dbReference type="Proteomes" id="UP000324260">
    <property type="component" value="Unassembled WGS sequence"/>
</dbReference>
<dbReference type="GO" id="GO:0009236">
    <property type="term" value="P:cobalamin biosynthetic process"/>
    <property type="evidence" value="ECO:0007669"/>
    <property type="project" value="UniProtKB-UniRule"/>
</dbReference>
<comment type="similarity">
    <text evidence="3 9">Belongs to the CobD/CbiB family.</text>
</comment>
<keyword evidence="6 9" id="KW-0812">Transmembrane</keyword>
<keyword evidence="5 9" id="KW-0169">Cobalamin biosynthesis</keyword>
<evidence type="ECO:0000256" key="6">
    <source>
        <dbReference type="ARBA" id="ARBA00022692"/>
    </source>
</evidence>
<comment type="function">
    <text evidence="9">Converts cobyric acid to cobinamide by the addition of aminopropanol on the F carboxylic group.</text>
</comment>
<sequence length="335" mass="36153">MTLEREGTMTLFEPFSPALLGLVAVAALLDLLMGDPRWLPHPVVGIGRVIAWLERTWNHGSPRARRRRGVWLVLLVVIGTWGLAWGLLHVLASVNPWLAGGVELYLLATTLAARGLDEAARAVARPLMRGESCQARQALGMIVGRDTASLGEPEIARGAVESVAENTVDGITAPLFFALLGGAPLALAYKAVNTLDSMVGHRSPRYQDFGRAAARLDDMANWIPARLTALAMWVATWWLPGYRRRGALSATWHEAPRHPSPNGGWPEAMAANLLGVRLGGINHYAGRVSHRATLGTPREGLNAGHIGRALHLMHGGWAMFLVMMAALVMARGLLA</sequence>
<comment type="caution">
    <text evidence="10">The sequence shown here is derived from an EMBL/GenBank/DDBJ whole genome shotgun (WGS) entry which is preliminary data.</text>
</comment>
<dbReference type="GO" id="GO:0015420">
    <property type="term" value="F:ABC-type vitamin B12 transporter activity"/>
    <property type="evidence" value="ECO:0007669"/>
    <property type="project" value="UniProtKB-UniRule"/>
</dbReference>
<comment type="subcellular location">
    <subcellularLocation>
        <location evidence="1 9">Cell membrane</location>
        <topology evidence="1 9">Multi-pass membrane protein</topology>
    </subcellularLocation>
</comment>
<accession>A0A5D9D6W8</accession>
<dbReference type="InterPro" id="IPR004485">
    <property type="entry name" value="Cobalamin_biosynth_CobD/CbiB"/>
</dbReference>
<evidence type="ECO:0000313" key="10">
    <source>
        <dbReference type="EMBL" id="TZG39193.1"/>
    </source>
</evidence>
<evidence type="ECO:0000256" key="9">
    <source>
        <dbReference type="HAMAP-Rule" id="MF_00024"/>
    </source>
</evidence>
<dbReference type="PANTHER" id="PTHR34308:SF1">
    <property type="entry name" value="COBALAMIN BIOSYNTHESIS PROTEIN CBIB"/>
    <property type="match status" value="1"/>
</dbReference>
<keyword evidence="7 9" id="KW-1133">Transmembrane helix</keyword>
<evidence type="ECO:0000256" key="3">
    <source>
        <dbReference type="ARBA" id="ARBA00006263"/>
    </source>
</evidence>
<evidence type="ECO:0000256" key="1">
    <source>
        <dbReference type="ARBA" id="ARBA00004651"/>
    </source>
</evidence>
<proteinExistence type="inferred from homology"/>
<dbReference type="PANTHER" id="PTHR34308">
    <property type="entry name" value="COBALAMIN BIOSYNTHESIS PROTEIN CBIB"/>
    <property type="match status" value="1"/>
</dbReference>
<dbReference type="RefSeq" id="WP_149322327.1">
    <property type="nucleotide sequence ID" value="NZ_JARWAH010000003.1"/>
</dbReference>
<dbReference type="NCBIfam" id="TIGR00380">
    <property type="entry name" value="cobal_cbiB"/>
    <property type="match status" value="1"/>
</dbReference>
<comment type="caution">
    <text evidence="9">Lacks conserved residue(s) required for the propagation of feature annotation.</text>
</comment>
<organism evidence="10 11">
    <name type="scientific">Halomonas eurihalina</name>
    <dbReference type="NCBI Taxonomy" id="42566"/>
    <lineage>
        <taxon>Bacteria</taxon>
        <taxon>Pseudomonadati</taxon>
        <taxon>Pseudomonadota</taxon>
        <taxon>Gammaproteobacteria</taxon>
        <taxon>Oceanospirillales</taxon>
        <taxon>Halomonadaceae</taxon>
        <taxon>Halomonas</taxon>
    </lineage>
</organism>
<evidence type="ECO:0000256" key="4">
    <source>
        <dbReference type="ARBA" id="ARBA00022475"/>
    </source>
</evidence>
<evidence type="ECO:0000256" key="2">
    <source>
        <dbReference type="ARBA" id="ARBA00004953"/>
    </source>
</evidence>
<dbReference type="Pfam" id="PF03186">
    <property type="entry name" value="CobD_Cbib"/>
    <property type="match status" value="1"/>
</dbReference>
<comment type="pathway">
    <text evidence="2 9">Cofactor biosynthesis; adenosylcobalamin biosynthesis.</text>
</comment>
<keyword evidence="8 9" id="KW-0472">Membrane</keyword>
<evidence type="ECO:0000313" key="11">
    <source>
        <dbReference type="Proteomes" id="UP000324260"/>
    </source>
</evidence>
<dbReference type="AlphaFoldDB" id="A0A5D9D6W8"/>
<dbReference type="GO" id="GO:0048472">
    <property type="term" value="F:threonine-phosphate decarboxylase activity"/>
    <property type="evidence" value="ECO:0007669"/>
    <property type="project" value="InterPro"/>
</dbReference>
<evidence type="ECO:0000256" key="5">
    <source>
        <dbReference type="ARBA" id="ARBA00022573"/>
    </source>
</evidence>
<keyword evidence="4 9" id="KW-1003">Cell membrane</keyword>
<dbReference type="OrthoDB" id="9811967at2"/>
<feature type="transmembrane region" description="Helical" evidence="9">
    <location>
        <begin position="317"/>
        <end position="334"/>
    </location>
</feature>
<reference evidence="10 11" key="1">
    <citation type="submission" date="2019-08" db="EMBL/GenBank/DDBJ databases">
        <title>Draft Genome Sequence of Halomonas eurihalina Isolated from Preserved Hide-surface.</title>
        <authorList>
            <person name="Hussain S.A."/>
            <person name="Xu A."/>
            <person name="Sarker M."/>
            <person name="Sommers C."/>
        </authorList>
    </citation>
    <scope>NUCLEOTIDE SEQUENCE [LARGE SCALE GENOMIC DNA]</scope>
    <source>
        <strain evidence="10 11">MS1</strain>
    </source>
</reference>
<protein>
    <recommendedName>
        <fullName evidence="9">Cobalamin biosynthesis protein CobD</fullName>
    </recommendedName>
</protein>
<feature type="transmembrane region" description="Helical" evidence="9">
    <location>
        <begin position="219"/>
        <end position="239"/>
    </location>
</feature>
<dbReference type="EMBL" id="VTPU01000009">
    <property type="protein sequence ID" value="TZG39193.1"/>
    <property type="molecule type" value="Genomic_DNA"/>
</dbReference>
<dbReference type="HAMAP" id="MF_00024">
    <property type="entry name" value="CobD_CbiB"/>
    <property type="match status" value="1"/>
</dbReference>
<keyword evidence="11" id="KW-1185">Reference proteome</keyword>
<dbReference type="GO" id="GO:0005886">
    <property type="term" value="C:plasma membrane"/>
    <property type="evidence" value="ECO:0007669"/>
    <property type="project" value="UniProtKB-SubCell"/>
</dbReference>
<dbReference type="UniPathway" id="UPA00148"/>
<evidence type="ECO:0000256" key="8">
    <source>
        <dbReference type="ARBA" id="ARBA00023136"/>
    </source>
</evidence>
<gene>
    <name evidence="9 10" type="primary">cobD</name>
    <name evidence="10" type="ORF">FZZ93_10775</name>
</gene>
<name>A0A5D9D6W8_HALER</name>
<evidence type="ECO:0000256" key="7">
    <source>
        <dbReference type="ARBA" id="ARBA00022989"/>
    </source>
</evidence>